<dbReference type="AlphaFoldDB" id="A0A9D5KC56"/>
<reference evidence="2" key="1">
    <citation type="submission" date="2019-11" db="EMBL/GenBank/DDBJ databases">
        <title>Microbial mats filling the niche in hypersaline microbial mats.</title>
        <authorList>
            <person name="Wong H.L."/>
            <person name="Macleod F.I."/>
            <person name="White R.A. III"/>
            <person name="Burns B.P."/>
        </authorList>
    </citation>
    <scope>NUCLEOTIDE SEQUENCE</scope>
    <source>
        <strain evidence="2">Bin_327</strain>
    </source>
</reference>
<evidence type="ECO:0000313" key="2">
    <source>
        <dbReference type="EMBL" id="MBD3365016.1"/>
    </source>
</evidence>
<dbReference type="Gene3D" id="3.10.180.10">
    <property type="entry name" value="2,3-Dihydroxybiphenyl 1,2-Dioxygenase, domain 1"/>
    <property type="match status" value="1"/>
</dbReference>
<name>A0A9D5KC56_UNCW3</name>
<dbReference type="EMBL" id="WJKJ01000243">
    <property type="protein sequence ID" value="MBD3365016.1"/>
    <property type="molecule type" value="Genomic_DNA"/>
</dbReference>
<dbReference type="InterPro" id="IPR037523">
    <property type="entry name" value="VOC_core"/>
</dbReference>
<evidence type="ECO:0000313" key="3">
    <source>
        <dbReference type="Proteomes" id="UP000630660"/>
    </source>
</evidence>
<feature type="domain" description="VOC" evidence="1">
    <location>
        <begin position="4"/>
        <end position="115"/>
    </location>
</feature>
<dbReference type="PANTHER" id="PTHR36503:SF3">
    <property type="entry name" value="BLR0126 PROTEIN"/>
    <property type="match status" value="1"/>
</dbReference>
<dbReference type="PROSITE" id="PS51819">
    <property type="entry name" value="VOC"/>
    <property type="match status" value="1"/>
</dbReference>
<organism evidence="2 3">
    <name type="scientific">candidate division WOR-3 bacterium</name>
    <dbReference type="NCBI Taxonomy" id="2052148"/>
    <lineage>
        <taxon>Bacteria</taxon>
        <taxon>Bacteria division WOR-3</taxon>
    </lineage>
</organism>
<dbReference type="Pfam" id="PF00903">
    <property type="entry name" value="Glyoxalase"/>
    <property type="match status" value="1"/>
</dbReference>
<dbReference type="InterPro" id="IPR029068">
    <property type="entry name" value="Glyas_Bleomycin-R_OHBP_Dase"/>
</dbReference>
<sequence>MIKRIWSITLTVSNLARSLKFYKGLLGLTEKYRFGDYAGFDCGGVEIGLKTWGNKEKPREGEPCLDLLVDDVDAVTEDLKSKGVSFSQGPEDTKWGSRTVIFTDPDGNRLQLTQIDWGSYFQVCSPSR</sequence>
<proteinExistence type="predicted"/>
<comment type="caution">
    <text evidence="2">The sequence shown here is derived from an EMBL/GenBank/DDBJ whole genome shotgun (WGS) entry which is preliminary data.</text>
</comment>
<dbReference type="SUPFAM" id="SSF54593">
    <property type="entry name" value="Glyoxalase/Bleomycin resistance protein/Dihydroxybiphenyl dioxygenase"/>
    <property type="match status" value="1"/>
</dbReference>
<protein>
    <recommendedName>
        <fullName evidence="1">VOC domain-containing protein</fullName>
    </recommendedName>
</protein>
<dbReference type="InterPro" id="IPR004360">
    <property type="entry name" value="Glyas_Fos-R_dOase_dom"/>
</dbReference>
<gene>
    <name evidence="2" type="ORF">GF359_07355</name>
</gene>
<dbReference type="Proteomes" id="UP000630660">
    <property type="component" value="Unassembled WGS sequence"/>
</dbReference>
<accession>A0A9D5KC56</accession>
<dbReference type="PANTHER" id="PTHR36503">
    <property type="entry name" value="BLR2520 PROTEIN"/>
    <property type="match status" value="1"/>
</dbReference>
<evidence type="ECO:0000259" key="1">
    <source>
        <dbReference type="PROSITE" id="PS51819"/>
    </source>
</evidence>